<evidence type="ECO:0000256" key="3">
    <source>
        <dbReference type="ARBA" id="ARBA00012286"/>
    </source>
</evidence>
<feature type="binding site" evidence="10">
    <location>
        <position position="175"/>
    </location>
    <ligand>
        <name>L-citrulline</name>
        <dbReference type="ChEBI" id="CHEBI:57743"/>
    </ligand>
</feature>
<dbReference type="Gene3D" id="3.90.1260.10">
    <property type="entry name" value="Argininosuccinate synthetase, chain A, domain 2"/>
    <property type="match status" value="1"/>
</dbReference>
<dbReference type="RefSeq" id="WP_230495547.1">
    <property type="nucleotide sequence ID" value="NZ_CAKJTG010000004.1"/>
</dbReference>
<dbReference type="PROSITE" id="PS00564">
    <property type="entry name" value="ARGININOSUCCIN_SYN_1"/>
    <property type="match status" value="1"/>
</dbReference>
<dbReference type="Pfam" id="PF00764">
    <property type="entry name" value="Arginosuc_synth"/>
    <property type="match status" value="1"/>
</dbReference>
<evidence type="ECO:0000256" key="1">
    <source>
        <dbReference type="ARBA" id="ARBA00004967"/>
    </source>
</evidence>
<dbReference type="InterPro" id="IPR048267">
    <property type="entry name" value="Arginosuc_syn_N"/>
</dbReference>
<comment type="pathway">
    <text evidence="1 10">Amino-acid biosynthesis; L-arginine biosynthesis; L-arginine from L-ornithine and carbamoyl phosphate: step 2/3.</text>
</comment>
<dbReference type="Gene3D" id="1.20.5.470">
    <property type="entry name" value="Single helix bin"/>
    <property type="match status" value="1"/>
</dbReference>
<keyword evidence="14" id="KW-1185">Reference proteome</keyword>
<dbReference type="Gene3D" id="3.40.50.620">
    <property type="entry name" value="HUPs"/>
    <property type="match status" value="1"/>
</dbReference>
<comment type="caution">
    <text evidence="10">Lacks conserved residue(s) required for the propagation of feature annotation.</text>
</comment>
<reference evidence="13" key="1">
    <citation type="submission" date="2021-10" db="EMBL/GenBank/DDBJ databases">
        <authorList>
            <person name="Criscuolo A."/>
        </authorList>
    </citation>
    <scope>NUCLEOTIDE SEQUENCE</scope>
    <source>
        <strain evidence="13">CIP111885</strain>
    </source>
</reference>
<feature type="binding site" evidence="10">
    <location>
        <position position="272"/>
    </location>
    <ligand>
        <name>L-citrulline</name>
        <dbReference type="ChEBI" id="CHEBI:57743"/>
    </ligand>
</feature>
<feature type="binding site" evidence="10">
    <location>
        <position position="127"/>
    </location>
    <ligand>
        <name>L-citrulline</name>
        <dbReference type="ChEBI" id="CHEBI:57743"/>
    </ligand>
</feature>
<keyword evidence="5 10" id="KW-0055">Arginine biosynthesis</keyword>
<dbReference type="HAMAP" id="MF_00005">
    <property type="entry name" value="Arg_succ_synth_type1"/>
    <property type="match status" value="1"/>
</dbReference>
<evidence type="ECO:0000256" key="9">
    <source>
        <dbReference type="ARBA" id="ARBA00022840"/>
    </source>
</evidence>
<feature type="binding site" evidence="10">
    <location>
        <position position="123"/>
    </location>
    <ligand>
        <name>L-aspartate</name>
        <dbReference type="ChEBI" id="CHEBI:29991"/>
    </ligand>
</feature>
<evidence type="ECO:0000256" key="2">
    <source>
        <dbReference type="ARBA" id="ARBA00011881"/>
    </source>
</evidence>
<feature type="binding site" evidence="10">
    <location>
        <position position="119"/>
    </location>
    <ligand>
        <name>L-aspartate</name>
        <dbReference type="ChEBI" id="CHEBI:29991"/>
    </ligand>
</feature>
<feature type="binding site" evidence="10">
    <location>
        <position position="87"/>
    </location>
    <ligand>
        <name>L-citrulline</name>
        <dbReference type="ChEBI" id="CHEBI:57743"/>
    </ligand>
</feature>
<keyword evidence="9 10" id="KW-0067">ATP-binding</keyword>
<dbReference type="FunFam" id="1.20.5.470:FF:000002">
    <property type="entry name" value="Argininosuccinate synthase"/>
    <property type="match status" value="1"/>
</dbReference>
<name>A0A9C7G763_9BACI</name>
<evidence type="ECO:0000259" key="12">
    <source>
        <dbReference type="Pfam" id="PF20979"/>
    </source>
</evidence>
<dbReference type="SUPFAM" id="SSF69864">
    <property type="entry name" value="Argininosuccinate synthetase, C-terminal domain"/>
    <property type="match status" value="1"/>
</dbReference>
<evidence type="ECO:0000256" key="5">
    <source>
        <dbReference type="ARBA" id="ARBA00022571"/>
    </source>
</evidence>
<proteinExistence type="inferred from homology"/>
<feature type="domain" description="Arginosuccinate synthase C-terminal" evidence="12">
    <location>
        <begin position="174"/>
        <end position="392"/>
    </location>
</feature>
<dbReference type="FunFam" id="3.40.50.620:FF:000038">
    <property type="entry name" value="Argininosuccinate synthase"/>
    <property type="match status" value="1"/>
</dbReference>
<gene>
    <name evidence="10 13" type="primary">argG</name>
    <name evidence="13" type="ORF">NEOCIP111885_00974</name>
</gene>
<feature type="binding site" evidence="10">
    <location>
        <position position="124"/>
    </location>
    <ligand>
        <name>L-aspartate</name>
        <dbReference type="ChEBI" id="CHEBI:29991"/>
    </ligand>
</feature>
<evidence type="ECO:0000256" key="7">
    <source>
        <dbReference type="ARBA" id="ARBA00022605"/>
    </source>
</evidence>
<organism evidence="13 14">
    <name type="scientific">Pseudoneobacillus rhizosphaerae</name>
    <dbReference type="NCBI Taxonomy" id="2880968"/>
    <lineage>
        <taxon>Bacteria</taxon>
        <taxon>Bacillati</taxon>
        <taxon>Bacillota</taxon>
        <taxon>Bacilli</taxon>
        <taxon>Bacillales</taxon>
        <taxon>Bacillaceae</taxon>
        <taxon>Pseudoneobacillus</taxon>
    </lineage>
</organism>
<dbReference type="GO" id="GO:0004055">
    <property type="term" value="F:argininosuccinate synthase activity"/>
    <property type="evidence" value="ECO:0007669"/>
    <property type="project" value="UniProtKB-UniRule"/>
</dbReference>
<dbReference type="InterPro" id="IPR048268">
    <property type="entry name" value="Arginosuc_syn_C"/>
</dbReference>
<comment type="similarity">
    <text evidence="10">Belongs to the argininosuccinate synthase family. Type 1 subfamily.</text>
</comment>
<dbReference type="Pfam" id="PF20979">
    <property type="entry name" value="Arginosuc_syn_C"/>
    <property type="match status" value="1"/>
</dbReference>
<evidence type="ECO:0000313" key="13">
    <source>
        <dbReference type="EMBL" id="CAG9607284.1"/>
    </source>
</evidence>
<evidence type="ECO:0000256" key="8">
    <source>
        <dbReference type="ARBA" id="ARBA00022741"/>
    </source>
</evidence>
<dbReference type="PROSITE" id="PS00565">
    <property type="entry name" value="ARGININOSUCCIN_SYN_2"/>
    <property type="match status" value="1"/>
</dbReference>
<dbReference type="InterPro" id="IPR014729">
    <property type="entry name" value="Rossmann-like_a/b/a_fold"/>
</dbReference>
<dbReference type="PANTHER" id="PTHR11587">
    <property type="entry name" value="ARGININOSUCCINATE SYNTHASE"/>
    <property type="match status" value="1"/>
</dbReference>
<comment type="catalytic activity">
    <reaction evidence="10">
        <text>L-citrulline + L-aspartate + ATP = 2-(N(omega)-L-arginino)succinate + AMP + diphosphate + H(+)</text>
        <dbReference type="Rhea" id="RHEA:10932"/>
        <dbReference type="ChEBI" id="CHEBI:15378"/>
        <dbReference type="ChEBI" id="CHEBI:29991"/>
        <dbReference type="ChEBI" id="CHEBI:30616"/>
        <dbReference type="ChEBI" id="CHEBI:33019"/>
        <dbReference type="ChEBI" id="CHEBI:57472"/>
        <dbReference type="ChEBI" id="CHEBI:57743"/>
        <dbReference type="ChEBI" id="CHEBI:456215"/>
        <dbReference type="EC" id="6.3.4.5"/>
    </reaction>
</comment>
<protein>
    <recommendedName>
        <fullName evidence="3 10">Argininosuccinate synthase</fullName>
        <ecNumber evidence="3 10">6.3.4.5</ecNumber>
    </recommendedName>
    <alternativeName>
        <fullName evidence="10">Citrulline--aspartate ligase</fullName>
    </alternativeName>
</protein>
<dbReference type="InterPro" id="IPR018223">
    <property type="entry name" value="Arginosuc_synth_CS"/>
</dbReference>
<dbReference type="NCBIfam" id="NF001770">
    <property type="entry name" value="PRK00509.1"/>
    <property type="match status" value="1"/>
</dbReference>
<keyword evidence="4 10" id="KW-0963">Cytoplasm</keyword>
<dbReference type="InterPro" id="IPR024074">
    <property type="entry name" value="AS_cat/multimer_dom_body"/>
</dbReference>
<evidence type="ECO:0000259" key="11">
    <source>
        <dbReference type="Pfam" id="PF00764"/>
    </source>
</evidence>
<dbReference type="FunFam" id="3.90.1260.10:FF:000007">
    <property type="entry name" value="Argininosuccinate synthase"/>
    <property type="match status" value="1"/>
</dbReference>
<dbReference type="AlphaFoldDB" id="A0A9C7G763"/>
<evidence type="ECO:0000256" key="6">
    <source>
        <dbReference type="ARBA" id="ARBA00022598"/>
    </source>
</evidence>
<evidence type="ECO:0000256" key="4">
    <source>
        <dbReference type="ARBA" id="ARBA00022490"/>
    </source>
</evidence>
<dbReference type="NCBIfam" id="TIGR00032">
    <property type="entry name" value="argG"/>
    <property type="match status" value="1"/>
</dbReference>
<dbReference type="InterPro" id="IPR001518">
    <property type="entry name" value="Arginosuc_synth"/>
</dbReference>
<feature type="binding site" evidence="10">
    <location>
        <position position="260"/>
    </location>
    <ligand>
        <name>L-citrulline</name>
        <dbReference type="ChEBI" id="CHEBI:57743"/>
    </ligand>
</feature>
<dbReference type="GO" id="GO:0000050">
    <property type="term" value="P:urea cycle"/>
    <property type="evidence" value="ECO:0007669"/>
    <property type="project" value="TreeGrafter"/>
</dbReference>
<feature type="binding site" evidence="10">
    <location>
        <begin position="9"/>
        <end position="17"/>
    </location>
    <ligand>
        <name>ATP</name>
        <dbReference type="ChEBI" id="CHEBI:30616"/>
    </ligand>
</feature>
<feature type="domain" description="Arginosuccinate synthase-like N-terminal" evidence="11">
    <location>
        <begin position="5"/>
        <end position="165"/>
    </location>
</feature>
<dbReference type="CDD" id="cd01999">
    <property type="entry name" value="ASS"/>
    <property type="match status" value="1"/>
</dbReference>
<feature type="binding site" evidence="10">
    <location>
        <position position="117"/>
    </location>
    <ligand>
        <name>ATP</name>
        <dbReference type="ChEBI" id="CHEBI:30616"/>
    </ligand>
</feature>
<feature type="binding site" evidence="10">
    <location>
        <position position="123"/>
    </location>
    <ligand>
        <name>L-citrulline</name>
        <dbReference type="ChEBI" id="CHEBI:57743"/>
    </ligand>
</feature>
<dbReference type="SUPFAM" id="SSF52402">
    <property type="entry name" value="Adenine nucleotide alpha hydrolases-like"/>
    <property type="match status" value="1"/>
</dbReference>
<keyword evidence="6 10" id="KW-0436">Ligase</keyword>
<comment type="subunit">
    <text evidence="2 10">Homotetramer.</text>
</comment>
<keyword evidence="7 10" id="KW-0028">Amino-acid biosynthesis</keyword>
<evidence type="ECO:0000256" key="10">
    <source>
        <dbReference type="HAMAP-Rule" id="MF_00005"/>
    </source>
</evidence>
<dbReference type="GO" id="GO:0000053">
    <property type="term" value="P:argininosuccinate metabolic process"/>
    <property type="evidence" value="ECO:0007669"/>
    <property type="project" value="TreeGrafter"/>
</dbReference>
<evidence type="ECO:0000313" key="14">
    <source>
        <dbReference type="Proteomes" id="UP000789845"/>
    </source>
</evidence>
<keyword evidence="8 10" id="KW-0547">Nucleotide-binding</keyword>
<dbReference type="EMBL" id="CAKJTG010000004">
    <property type="protein sequence ID" value="CAG9607284.1"/>
    <property type="molecule type" value="Genomic_DNA"/>
</dbReference>
<dbReference type="EC" id="6.3.4.5" evidence="3 10"/>
<dbReference type="PANTHER" id="PTHR11587:SF2">
    <property type="entry name" value="ARGININOSUCCINATE SYNTHASE"/>
    <property type="match status" value="1"/>
</dbReference>
<dbReference type="GO" id="GO:0005524">
    <property type="term" value="F:ATP binding"/>
    <property type="evidence" value="ECO:0007669"/>
    <property type="project" value="UniProtKB-UniRule"/>
</dbReference>
<dbReference type="GO" id="GO:0006526">
    <property type="term" value="P:L-arginine biosynthetic process"/>
    <property type="evidence" value="ECO:0007669"/>
    <property type="project" value="UniProtKB-UniRule"/>
</dbReference>
<dbReference type="Proteomes" id="UP000789845">
    <property type="component" value="Unassembled WGS sequence"/>
</dbReference>
<comment type="subcellular location">
    <subcellularLocation>
        <location evidence="10">Cytoplasm</location>
    </subcellularLocation>
</comment>
<dbReference type="GO" id="GO:0005737">
    <property type="term" value="C:cytoplasm"/>
    <property type="evidence" value="ECO:0007669"/>
    <property type="project" value="UniProtKB-SubCell"/>
</dbReference>
<dbReference type="InterPro" id="IPR023434">
    <property type="entry name" value="Arginosuc_synth_type_1_subfam"/>
</dbReference>
<accession>A0A9C7G763</accession>
<comment type="caution">
    <text evidence="13">The sequence shown here is derived from an EMBL/GenBank/DDBJ whole genome shotgun (WGS) entry which is preliminary data.</text>
</comment>
<sequence length="407" mass="44976">MVKEKIVLAYSGGLDTSVSVKWIQEKYGYDVIAVSLDVGEGKDLEAIKDKALKVGAIKSYMIDAKDMLAKEYILPALKANCLYEGKYPISSALSRPLISKILVDIAEKEGAAAVAHGCTGKGNDQVRFEVSIQALNPKLKVVAPVREWGMTRDEEILYAQENGIPIPVDLDNPFSIDANIWGRACEAGVLEDPWAEAPEAAFDWTNPLHLAPEEAEYVEIEFEQGVPVGLNGEKVELVPLIETLNELGGKHGVGRIDHIENRLVGIKSREVYENPAALILINAHKELEFLTLPREVTQFKTQVDQQMAKMIYDGLWYSPLKAALDAFVEETQKVVSGTIRVKLNKGNHMVVGRKSTHSLYNEELATYSKGDAFDHNAAVGFIKIWGLATKVYAEVNQKEEAVVKQEV</sequence>